<dbReference type="InterPro" id="IPR051396">
    <property type="entry name" value="Bact_Antivir_Def_Nuclease"/>
</dbReference>
<feature type="domain" description="Endonuclease GajA/Old nuclease/RecF-like AAA" evidence="2">
    <location>
        <begin position="1"/>
        <end position="379"/>
    </location>
</feature>
<proteinExistence type="predicted"/>
<gene>
    <name evidence="3" type="ORF">O0R52_02890</name>
</gene>
<dbReference type="Pfam" id="PF13175">
    <property type="entry name" value="AAA_15"/>
    <property type="match status" value="1"/>
</dbReference>
<dbReference type="PANTHER" id="PTHR43581">
    <property type="entry name" value="ATP/GTP PHOSPHATASE"/>
    <property type="match status" value="1"/>
</dbReference>
<dbReference type="PANTHER" id="PTHR43581:SF4">
    <property type="entry name" value="ATP_GTP PHOSPHATASE"/>
    <property type="match status" value="1"/>
</dbReference>
<organism evidence="3 4">
    <name type="scientific">Bacillus halotolerans</name>
    <dbReference type="NCBI Taxonomy" id="260554"/>
    <lineage>
        <taxon>Bacteria</taxon>
        <taxon>Bacillati</taxon>
        <taxon>Bacillota</taxon>
        <taxon>Bacilli</taxon>
        <taxon>Bacillales</taxon>
        <taxon>Bacillaceae</taxon>
        <taxon>Bacillus</taxon>
    </lineage>
</organism>
<protein>
    <submittedName>
        <fullName evidence="3">ATP-binding protein</fullName>
    </submittedName>
</protein>
<dbReference type="EMBL" id="CP114066">
    <property type="protein sequence ID" value="WAT21951.1"/>
    <property type="molecule type" value="Genomic_DNA"/>
</dbReference>
<accession>A0ABY7I360</accession>
<reference evidence="3" key="1">
    <citation type="submission" date="2022-12" db="EMBL/GenBank/DDBJ databases">
        <title>Genomic of Bacillus halotolerans.</title>
        <authorList>
            <person name="Xu G."/>
            <person name="Ding Y."/>
        </authorList>
    </citation>
    <scope>NUCLEOTIDE SEQUENCE</scope>
    <source>
        <strain evidence="3">B13</strain>
    </source>
</reference>
<feature type="coiled-coil region" evidence="1">
    <location>
        <begin position="141"/>
        <end position="168"/>
    </location>
</feature>
<evidence type="ECO:0000313" key="4">
    <source>
        <dbReference type="Proteomes" id="UP001164713"/>
    </source>
</evidence>
<evidence type="ECO:0000259" key="2">
    <source>
        <dbReference type="Pfam" id="PF13175"/>
    </source>
</evidence>
<name>A0ABY7I360_9BACI</name>
<dbReference type="RefSeq" id="WP_217828075.1">
    <property type="nucleotide sequence ID" value="NZ_CP101718.1"/>
</dbReference>
<keyword evidence="1" id="KW-0175">Coiled coil</keyword>
<dbReference type="Proteomes" id="UP001164713">
    <property type="component" value="Chromosome"/>
</dbReference>
<keyword evidence="3" id="KW-0067">ATP-binding</keyword>
<dbReference type="GO" id="GO:0005524">
    <property type="term" value="F:ATP binding"/>
    <property type="evidence" value="ECO:0007669"/>
    <property type="project" value="UniProtKB-KW"/>
</dbReference>
<keyword evidence="4" id="KW-1185">Reference proteome</keyword>
<dbReference type="InterPro" id="IPR041685">
    <property type="entry name" value="AAA_GajA/Old/RecF-like"/>
</dbReference>
<sequence>MKLVKLKLKNFRGYNEAEVNFQKDINCLIGRNDVGKSTILDALDIFFNDAKIEPSDCNRNAESKTIEISALFEVSGGNQIILDTTNPTSLQEEYLLNEDGLLEIKKEFLATGKTITASNIKVYIVSYHPETSEKPLITYKVNELKALLKEKKDEIENYEGINKLKKAELRKALFINSLNMNSEFKETPIKVSDIQEGGLNTWIKIKEHLPVFQVFQSDRNNSDEDKEIQDPIKAITKEVIGELEHQLNDIRNQVVNKVEAIGKQTLEKLKELDPQIANELKTIPELKNWDSVFKFKLDTDNEIPLNKRGSGVRRLILLSYFRAQAEKASFLDKGIIYAIEEPETSQHPNYQKMIVKSLLELSQKDNSQVLITTHTPEIAQMVAKESLILISKNQETGLPEIISDESARISEIIDTLGILPTIHAGMVICVEGSNDIDFLKNINSIFKDIIDFNECNISLYELGGSKLIDFINQNHFKESNIKEFHIYDGDIEKYKELVMSLNDDRRFGVTTKYREMENYIPIHIIEDYFDCDLQKFKEEWDTFNVPKYLADTQWLNRIPDYKKREKAIKGALNSRLAGRITKEALVQHNVYEEVEGWFKKIKEIYDTTVKKVEV</sequence>
<evidence type="ECO:0000256" key="1">
    <source>
        <dbReference type="SAM" id="Coils"/>
    </source>
</evidence>
<keyword evidence="3" id="KW-0547">Nucleotide-binding</keyword>
<evidence type="ECO:0000313" key="3">
    <source>
        <dbReference type="EMBL" id="WAT21951.1"/>
    </source>
</evidence>